<comment type="similarity">
    <text evidence="2">Belongs to the MotB family.</text>
</comment>
<accession>A0A9E8LUV5</accession>
<evidence type="ECO:0000256" key="5">
    <source>
        <dbReference type="ARBA" id="ARBA00022989"/>
    </source>
</evidence>
<proteinExistence type="inferred from homology"/>
<evidence type="ECO:0000256" key="8">
    <source>
        <dbReference type="SAM" id="MobiDB-lite"/>
    </source>
</evidence>
<dbReference type="Proteomes" id="UP001164718">
    <property type="component" value="Chromosome"/>
</dbReference>
<dbReference type="Pfam" id="PF00691">
    <property type="entry name" value="OmpA"/>
    <property type="match status" value="1"/>
</dbReference>
<keyword evidence="4" id="KW-0812">Transmembrane</keyword>
<dbReference type="PROSITE" id="PS51123">
    <property type="entry name" value="OMPA_2"/>
    <property type="match status" value="1"/>
</dbReference>
<keyword evidence="11" id="KW-1185">Reference proteome</keyword>
<evidence type="ECO:0000256" key="4">
    <source>
        <dbReference type="ARBA" id="ARBA00022692"/>
    </source>
</evidence>
<feature type="region of interest" description="Disordered" evidence="8">
    <location>
        <begin position="69"/>
        <end position="95"/>
    </location>
</feature>
<dbReference type="Gene3D" id="3.30.1330.60">
    <property type="entry name" value="OmpA-like domain"/>
    <property type="match status" value="1"/>
</dbReference>
<keyword evidence="3" id="KW-1003">Cell membrane</keyword>
<evidence type="ECO:0000256" key="3">
    <source>
        <dbReference type="ARBA" id="ARBA00022475"/>
    </source>
</evidence>
<dbReference type="InterPro" id="IPR025713">
    <property type="entry name" value="MotB-like_N_dom"/>
</dbReference>
<evidence type="ECO:0000313" key="11">
    <source>
        <dbReference type="Proteomes" id="UP001164718"/>
    </source>
</evidence>
<dbReference type="InterPro" id="IPR050330">
    <property type="entry name" value="Bact_OuterMem_StrucFunc"/>
</dbReference>
<keyword evidence="10" id="KW-0966">Cell projection</keyword>
<keyword evidence="6 7" id="KW-0472">Membrane</keyword>
<evidence type="ECO:0000256" key="1">
    <source>
        <dbReference type="ARBA" id="ARBA00004162"/>
    </source>
</evidence>
<dbReference type="SUPFAM" id="SSF103088">
    <property type="entry name" value="OmpA-like"/>
    <property type="match status" value="1"/>
</dbReference>
<organism evidence="10 11">
    <name type="scientific">Fervidibacillus albus</name>
    <dbReference type="NCBI Taxonomy" id="2980026"/>
    <lineage>
        <taxon>Bacteria</taxon>
        <taxon>Bacillati</taxon>
        <taxon>Bacillota</taxon>
        <taxon>Bacilli</taxon>
        <taxon>Bacillales</taxon>
        <taxon>Bacillaceae</taxon>
        <taxon>Fervidibacillus</taxon>
    </lineage>
</organism>
<dbReference type="AlphaFoldDB" id="A0A9E8LUV5"/>
<dbReference type="RefSeq" id="WP_275417889.1">
    <property type="nucleotide sequence ID" value="NZ_CP106878.1"/>
</dbReference>
<dbReference type="PANTHER" id="PTHR30329:SF16">
    <property type="entry name" value="CHEMOTAXIS MOTB PROTEIN"/>
    <property type="match status" value="1"/>
</dbReference>
<evidence type="ECO:0000256" key="6">
    <source>
        <dbReference type="ARBA" id="ARBA00023136"/>
    </source>
</evidence>
<dbReference type="GO" id="GO:0005886">
    <property type="term" value="C:plasma membrane"/>
    <property type="evidence" value="ECO:0007669"/>
    <property type="project" value="UniProtKB-SubCell"/>
</dbReference>
<comment type="subcellular location">
    <subcellularLocation>
        <location evidence="1">Cell membrane</location>
        <topology evidence="1">Single-pass membrane protein</topology>
    </subcellularLocation>
</comment>
<dbReference type="InterPro" id="IPR006665">
    <property type="entry name" value="OmpA-like"/>
</dbReference>
<gene>
    <name evidence="10" type="primary">motB</name>
    <name evidence="10" type="ORF">OE104_01810</name>
</gene>
<reference evidence="10" key="1">
    <citation type="submission" date="2022-09" db="EMBL/GenBank/DDBJ databases">
        <title>Complete Genomes of Fervidibacillus albus and Fervidibacillus halotolerans isolated from tidal flat sediments.</title>
        <authorList>
            <person name="Kwon K.K."/>
            <person name="Yang S.-H."/>
            <person name="Park M.J."/>
            <person name="Oh H.-M."/>
        </authorList>
    </citation>
    <scope>NUCLEOTIDE SEQUENCE</scope>
    <source>
        <strain evidence="10">MEBiC13591</strain>
    </source>
</reference>
<evidence type="ECO:0000256" key="7">
    <source>
        <dbReference type="PROSITE-ProRule" id="PRU00473"/>
    </source>
</evidence>
<keyword evidence="10" id="KW-0282">Flagellum</keyword>
<keyword evidence="5" id="KW-1133">Transmembrane helix</keyword>
<dbReference type="EMBL" id="CP106878">
    <property type="protein sequence ID" value="WAA10103.1"/>
    <property type="molecule type" value="Genomic_DNA"/>
</dbReference>
<evidence type="ECO:0000256" key="2">
    <source>
        <dbReference type="ARBA" id="ARBA00008914"/>
    </source>
</evidence>
<feature type="domain" description="OmpA-like" evidence="9">
    <location>
        <begin position="127"/>
        <end position="248"/>
    </location>
</feature>
<feature type="compositionally biased region" description="Acidic residues" evidence="8">
    <location>
        <begin position="77"/>
        <end position="91"/>
    </location>
</feature>
<protein>
    <submittedName>
        <fullName evidence="10">Flagellar motor protein MotB</fullName>
    </submittedName>
</protein>
<dbReference type="Pfam" id="PF13677">
    <property type="entry name" value="MotB_plug"/>
    <property type="match status" value="1"/>
</dbReference>
<name>A0A9E8LUV5_9BACI</name>
<evidence type="ECO:0000313" key="10">
    <source>
        <dbReference type="EMBL" id="WAA10103.1"/>
    </source>
</evidence>
<keyword evidence="10" id="KW-0969">Cilium</keyword>
<dbReference type="KEGG" id="faf:OE104_01810"/>
<dbReference type="CDD" id="cd07185">
    <property type="entry name" value="OmpA_C-like"/>
    <property type="match status" value="1"/>
</dbReference>
<dbReference type="PANTHER" id="PTHR30329">
    <property type="entry name" value="STATOR ELEMENT OF FLAGELLAR MOTOR COMPLEX"/>
    <property type="match status" value="1"/>
</dbReference>
<sequence>MKKYEKKKKPSKKGAPLWMITYSDMITLILVFFVMLFSMSQIDAQKFQTIAESFRDRSIFEFYPSSVPFENPGSADETIDFSDEADKDEDYPTPGEREENLNALLTEVSKFIEESGLTEVVVATRTERGVVVVLPEQVLFDTGEAEIIDSATDFLDRVAELLKNIPNIVKVEGHTDNRPIHTVQYPSNWELSTARASSVIRYFIDQHQLDPERFIATGYADTRPIVPNDGPDNWQKNRRVEIVIMDPSYEGDLDAESNE</sequence>
<dbReference type="NCBIfam" id="NF005382">
    <property type="entry name" value="PRK06925.1"/>
    <property type="match status" value="1"/>
</dbReference>
<evidence type="ECO:0000259" key="9">
    <source>
        <dbReference type="PROSITE" id="PS51123"/>
    </source>
</evidence>
<dbReference type="InterPro" id="IPR036737">
    <property type="entry name" value="OmpA-like_sf"/>
</dbReference>